<feature type="compositionally biased region" description="Basic and acidic residues" evidence="5">
    <location>
        <begin position="8"/>
        <end position="19"/>
    </location>
</feature>
<evidence type="ECO:0000256" key="6">
    <source>
        <dbReference type="SAM" id="Phobius"/>
    </source>
</evidence>
<dbReference type="Gene3D" id="1.20.120.550">
    <property type="entry name" value="Membrane associated eicosanoid/glutathione metabolism-like domain"/>
    <property type="match status" value="1"/>
</dbReference>
<dbReference type="InterPro" id="IPR001129">
    <property type="entry name" value="Membr-assoc_MAPEG"/>
</dbReference>
<feature type="transmembrane region" description="Helical" evidence="6">
    <location>
        <begin position="93"/>
        <end position="113"/>
    </location>
</feature>
<dbReference type="Pfam" id="PF01124">
    <property type="entry name" value="MAPEG"/>
    <property type="match status" value="1"/>
</dbReference>
<comment type="caution">
    <text evidence="7">The sequence shown here is derived from an EMBL/GenBank/DDBJ whole genome shotgun (WGS) entry which is preliminary data.</text>
</comment>
<dbReference type="Proteomes" id="UP000323164">
    <property type="component" value="Unassembled WGS sequence"/>
</dbReference>
<dbReference type="InterPro" id="IPR023352">
    <property type="entry name" value="MAPEG-like_dom_sf"/>
</dbReference>
<gene>
    <name evidence="7" type="ORF">FW784_08345</name>
</gene>
<evidence type="ECO:0000313" key="8">
    <source>
        <dbReference type="Proteomes" id="UP000323164"/>
    </source>
</evidence>
<evidence type="ECO:0000256" key="2">
    <source>
        <dbReference type="ARBA" id="ARBA00022692"/>
    </source>
</evidence>
<evidence type="ECO:0000256" key="5">
    <source>
        <dbReference type="SAM" id="MobiDB-lite"/>
    </source>
</evidence>
<feature type="region of interest" description="Disordered" evidence="5">
    <location>
        <begin position="1"/>
        <end position="20"/>
    </location>
</feature>
<keyword evidence="4 6" id="KW-0472">Membrane</keyword>
<dbReference type="GO" id="GO:0016020">
    <property type="term" value="C:membrane"/>
    <property type="evidence" value="ECO:0007669"/>
    <property type="project" value="UniProtKB-SubCell"/>
</dbReference>
<evidence type="ECO:0000256" key="4">
    <source>
        <dbReference type="ARBA" id="ARBA00023136"/>
    </source>
</evidence>
<evidence type="ECO:0000313" key="7">
    <source>
        <dbReference type="EMBL" id="TZF89676.1"/>
    </source>
</evidence>
<proteinExistence type="predicted"/>
<keyword evidence="2 6" id="KW-0812">Transmembrane</keyword>
<feature type="transmembrane region" description="Helical" evidence="6">
    <location>
        <begin position="34"/>
        <end position="55"/>
    </location>
</feature>
<evidence type="ECO:0000256" key="1">
    <source>
        <dbReference type="ARBA" id="ARBA00004370"/>
    </source>
</evidence>
<sequence length="169" mass="18749">MPEGPEPGARDRRDQETDARASSLSAAADMAAHLIWWPAVAMAAITLLVWCRMFTARIGQMKRERIHPQRVANSAQAATLLTDSRAADNFRNLFELPVLFYAALAMAASLSLVDRATLGLAWAFVALRAVHSLVHCSYNRVIHRFWAYAAGGMVLWILWAYLVVGLLRA</sequence>
<feature type="transmembrane region" description="Helical" evidence="6">
    <location>
        <begin position="145"/>
        <end position="167"/>
    </location>
</feature>
<dbReference type="AlphaFoldDB" id="A0A5D8Z577"/>
<feature type="transmembrane region" description="Helical" evidence="6">
    <location>
        <begin position="119"/>
        <end position="138"/>
    </location>
</feature>
<reference evidence="7 8" key="1">
    <citation type="submission" date="2019-08" db="EMBL/GenBank/DDBJ databases">
        <title>Draft genome sequence of Lysobacter sp. UKS-15.</title>
        <authorList>
            <person name="Im W.-T."/>
        </authorList>
    </citation>
    <scope>NUCLEOTIDE SEQUENCE [LARGE SCALE GENOMIC DNA]</scope>
    <source>
        <strain evidence="7 8">UKS-15</strain>
    </source>
</reference>
<evidence type="ECO:0000256" key="3">
    <source>
        <dbReference type="ARBA" id="ARBA00022989"/>
    </source>
</evidence>
<dbReference type="OrthoDB" id="5573101at2"/>
<dbReference type="EMBL" id="VTRV01000077">
    <property type="protein sequence ID" value="TZF89676.1"/>
    <property type="molecule type" value="Genomic_DNA"/>
</dbReference>
<dbReference type="SUPFAM" id="SSF161084">
    <property type="entry name" value="MAPEG domain-like"/>
    <property type="match status" value="1"/>
</dbReference>
<organism evidence="7 8">
    <name type="scientific">Cognatilysobacter lacus</name>
    <dbReference type="NCBI Taxonomy" id="1643323"/>
    <lineage>
        <taxon>Bacteria</taxon>
        <taxon>Pseudomonadati</taxon>
        <taxon>Pseudomonadota</taxon>
        <taxon>Gammaproteobacteria</taxon>
        <taxon>Lysobacterales</taxon>
        <taxon>Lysobacteraceae</taxon>
        <taxon>Cognatilysobacter</taxon>
    </lineage>
</organism>
<evidence type="ECO:0008006" key="9">
    <source>
        <dbReference type="Google" id="ProtNLM"/>
    </source>
</evidence>
<protein>
    <recommendedName>
        <fullName evidence="9">MAPEG family protein</fullName>
    </recommendedName>
</protein>
<name>A0A5D8Z577_9GAMM</name>
<keyword evidence="3 6" id="KW-1133">Transmembrane helix</keyword>
<comment type="subcellular location">
    <subcellularLocation>
        <location evidence="1">Membrane</location>
    </subcellularLocation>
</comment>
<keyword evidence="8" id="KW-1185">Reference proteome</keyword>
<accession>A0A5D8Z577</accession>